<proteinExistence type="predicted"/>
<organism evidence="2 3">
    <name type="scientific">Stachybotrys elegans</name>
    <dbReference type="NCBI Taxonomy" id="80388"/>
    <lineage>
        <taxon>Eukaryota</taxon>
        <taxon>Fungi</taxon>
        <taxon>Dikarya</taxon>
        <taxon>Ascomycota</taxon>
        <taxon>Pezizomycotina</taxon>
        <taxon>Sordariomycetes</taxon>
        <taxon>Hypocreomycetidae</taxon>
        <taxon>Hypocreales</taxon>
        <taxon>Stachybotryaceae</taxon>
        <taxon>Stachybotrys</taxon>
    </lineage>
</organism>
<accession>A0A8K0WTW1</accession>
<dbReference type="AlphaFoldDB" id="A0A8K0WTW1"/>
<evidence type="ECO:0000313" key="2">
    <source>
        <dbReference type="EMBL" id="KAH7322533.1"/>
    </source>
</evidence>
<protein>
    <submittedName>
        <fullName evidence="2">Uncharacterized protein</fullName>
    </submittedName>
</protein>
<reference evidence="2" key="1">
    <citation type="journal article" date="2021" name="Nat. Commun.">
        <title>Genetic determinants of endophytism in the Arabidopsis root mycobiome.</title>
        <authorList>
            <person name="Mesny F."/>
            <person name="Miyauchi S."/>
            <person name="Thiergart T."/>
            <person name="Pickel B."/>
            <person name="Atanasova L."/>
            <person name="Karlsson M."/>
            <person name="Huettel B."/>
            <person name="Barry K.W."/>
            <person name="Haridas S."/>
            <person name="Chen C."/>
            <person name="Bauer D."/>
            <person name="Andreopoulos W."/>
            <person name="Pangilinan J."/>
            <person name="LaButti K."/>
            <person name="Riley R."/>
            <person name="Lipzen A."/>
            <person name="Clum A."/>
            <person name="Drula E."/>
            <person name="Henrissat B."/>
            <person name="Kohler A."/>
            <person name="Grigoriev I.V."/>
            <person name="Martin F.M."/>
            <person name="Hacquard S."/>
        </authorList>
    </citation>
    <scope>NUCLEOTIDE SEQUENCE</scope>
    <source>
        <strain evidence="2">MPI-CAGE-CH-0235</strain>
    </source>
</reference>
<sequence length="264" mass="28746">MASTSTSTILPHDTKLELGSSSPIDDAVKPTTYVLNGTNIAPEDAPGQPLFRLAWDITSIPQKGSSVAFDNLDHGKPENEETHASGEPQVRRLFYLAHPADAKFRTDVPAYYITSASPEGLGNIGLEANKPRLKKMEFTVVLSPGRTASHKPLFDAQQRQLFSAKPKWAGNAYMWTDAEGREVAHEAGKAPQQKLVVAVPLEPRLRNALVAAWCLRLWHDTAESKEAKRDALERLTPAESVNEYNGKWVKKAGIVGVLGTLGGA</sequence>
<comment type="caution">
    <text evidence="2">The sequence shown here is derived from an EMBL/GenBank/DDBJ whole genome shotgun (WGS) entry which is preliminary data.</text>
</comment>
<keyword evidence="3" id="KW-1185">Reference proteome</keyword>
<feature type="region of interest" description="Disordered" evidence="1">
    <location>
        <begin position="1"/>
        <end position="23"/>
    </location>
</feature>
<dbReference type="EMBL" id="JAGPNK010000004">
    <property type="protein sequence ID" value="KAH7322533.1"/>
    <property type="molecule type" value="Genomic_DNA"/>
</dbReference>
<feature type="region of interest" description="Disordered" evidence="1">
    <location>
        <begin position="68"/>
        <end position="87"/>
    </location>
</feature>
<feature type="compositionally biased region" description="Basic and acidic residues" evidence="1">
    <location>
        <begin position="71"/>
        <end position="84"/>
    </location>
</feature>
<evidence type="ECO:0000313" key="3">
    <source>
        <dbReference type="Proteomes" id="UP000813444"/>
    </source>
</evidence>
<dbReference type="OrthoDB" id="5207784at2759"/>
<gene>
    <name evidence="2" type="ORF">B0I35DRAFT_425949</name>
</gene>
<evidence type="ECO:0000256" key="1">
    <source>
        <dbReference type="SAM" id="MobiDB-lite"/>
    </source>
</evidence>
<name>A0A8K0WTW1_9HYPO</name>
<dbReference type="Proteomes" id="UP000813444">
    <property type="component" value="Unassembled WGS sequence"/>
</dbReference>